<dbReference type="PROSITE" id="PS00113">
    <property type="entry name" value="ADENYLATE_KINASE"/>
    <property type="match status" value="1"/>
</dbReference>
<evidence type="ECO:0000259" key="6">
    <source>
        <dbReference type="Pfam" id="PF05191"/>
    </source>
</evidence>
<evidence type="ECO:0000256" key="4">
    <source>
        <dbReference type="RuleBase" id="RU003330"/>
    </source>
</evidence>
<dbReference type="PANTHER" id="PTHR23359">
    <property type="entry name" value="NUCLEOTIDE KINASE"/>
    <property type="match status" value="1"/>
</dbReference>
<comment type="similarity">
    <text evidence="4">Belongs to the adenylate kinase family.</text>
</comment>
<dbReference type="InterPro" id="IPR000850">
    <property type="entry name" value="Adenylat/UMP-CMP_kin"/>
</dbReference>
<dbReference type="KEGG" id="mrr:Moror_8018"/>
<keyword evidence="2" id="KW-0547">Nucleotide-binding</keyword>
<dbReference type="OrthoDB" id="439792at2759"/>
<name>V2XNW4_MONRO</name>
<evidence type="ECO:0000256" key="5">
    <source>
        <dbReference type="SAM" id="MobiDB-lite"/>
    </source>
</evidence>
<dbReference type="GO" id="GO:0004017">
    <property type="term" value="F:AMP kinase activity"/>
    <property type="evidence" value="ECO:0007669"/>
    <property type="project" value="InterPro"/>
</dbReference>
<evidence type="ECO:0000313" key="7">
    <source>
        <dbReference type="EMBL" id="ESK94551.1"/>
    </source>
</evidence>
<evidence type="ECO:0000256" key="1">
    <source>
        <dbReference type="ARBA" id="ARBA00022679"/>
    </source>
</evidence>
<dbReference type="CDD" id="cd01428">
    <property type="entry name" value="ADK"/>
    <property type="match status" value="1"/>
</dbReference>
<keyword evidence="1 4" id="KW-0808">Transferase</keyword>
<organism evidence="7 8">
    <name type="scientific">Moniliophthora roreri (strain MCA 2997)</name>
    <name type="common">Cocoa frosty pod rot fungus</name>
    <name type="synonym">Crinipellis roreri</name>
    <dbReference type="NCBI Taxonomy" id="1381753"/>
    <lineage>
        <taxon>Eukaryota</taxon>
        <taxon>Fungi</taxon>
        <taxon>Dikarya</taxon>
        <taxon>Basidiomycota</taxon>
        <taxon>Agaricomycotina</taxon>
        <taxon>Agaricomycetes</taxon>
        <taxon>Agaricomycetidae</taxon>
        <taxon>Agaricales</taxon>
        <taxon>Marasmiineae</taxon>
        <taxon>Marasmiaceae</taxon>
        <taxon>Moniliophthora</taxon>
    </lineage>
</organism>
<protein>
    <submittedName>
        <fullName evidence="7">Adenylate kinase</fullName>
    </submittedName>
</protein>
<dbReference type="PRINTS" id="PR00094">
    <property type="entry name" value="ADENYLTKNASE"/>
</dbReference>
<dbReference type="HAMAP" id="MF_00235">
    <property type="entry name" value="Adenylate_kinase_Adk"/>
    <property type="match status" value="1"/>
</dbReference>
<evidence type="ECO:0000256" key="2">
    <source>
        <dbReference type="ARBA" id="ARBA00022741"/>
    </source>
</evidence>
<dbReference type="Pfam" id="PF00406">
    <property type="entry name" value="ADK"/>
    <property type="match status" value="1"/>
</dbReference>
<dbReference type="InterPro" id="IPR006259">
    <property type="entry name" value="Adenyl_kin_sub"/>
</dbReference>
<dbReference type="Gene3D" id="3.40.50.300">
    <property type="entry name" value="P-loop containing nucleotide triphosphate hydrolases"/>
    <property type="match status" value="1"/>
</dbReference>
<dbReference type="GO" id="GO:0005524">
    <property type="term" value="F:ATP binding"/>
    <property type="evidence" value="ECO:0007669"/>
    <property type="project" value="InterPro"/>
</dbReference>
<dbReference type="FunFam" id="3.40.50.300:FF:000106">
    <property type="entry name" value="Adenylate kinase mitochondrial"/>
    <property type="match status" value="1"/>
</dbReference>
<gene>
    <name evidence="7" type="ORF">Moror_8018</name>
</gene>
<dbReference type="InterPro" id="IPR007862">
    <property type="entry name" value="Adenylate_kinase_lid-dom"/>
</dbReference>
<dbReference type="InterPro" id="IPR033690">
    <property type="entry name" value="Adenylat_kinase_CS"/>
</dbReference>
<dbReference type="STRING" id="1381753.V2XNW4"/>
<dbReference type="InterPro" id="IPR027417">
    <property type="entry name" value="P-loop_NTPase"/>
</dbReference>
<dbReference type="AlphaFoldDB" id="V2XNW4"/>
<keyword evidence="3 4" id="KW-0418">Kinase</keyword>
<evidence type="ECO:0000313" key="8">
    <source>
        <dbReference type="Proteomes" id="UP000017559"/>
    </source>
</evidence>
<reference evidence="7 8" key="1">
    <citation type="journal article" date="2014" name="BMC Genomics">
        <title>Genome and secretome analysis of the hemibiotrophic fungal pathogen, Moniliophthora roreri, which causes frosty pod rot disease of cacao: mechanisms of the biotrophic and necrotrophic phases.</title>
        <authorList>
            <person name="Meinhardt L.W."/>
            <person name="Costa G.G.L."/>
            <person name="Thomazella D.P.T."/>
            <person name="Teixeira P.J.P.L."/>
            <person name="Carazzolle M.F."/>
            <person name="Schuster S.C."/>
            <person name="Carlson J.E."/>
            <person name="Guiltinan M.J."/>
            <person name="Mieczkowski P."/>
            <person name="Farmer A."/>
            <person name="Ramaraj T."/>
            <person name="Crozier J."/>
            <person name="Davis R.E."/>
            <person name="Shao J."/>
            <person name="Melnick R.L."/>
            <person name="Pereira G.A.G."/>
            <person name="Bailey B.A."/>
        </authorList>
    </citation>
    <scope>NUCLEOTIDE SEQUENCE [LARGE SCALE GENOMIC DNA]</scope>
    <source>
        <strain evidence="7 8">MCA 2997</strain>
    </source>
</reference>
<proteinExistence type="inferred from homology"/>
<dbReference type="SUPFAM" id="SSF52540">
    <property type="entry name" value="P-loop containing nucleoside triphosphate hydrolases"/>
    <property type="match status" value="1"/>
</dbReference>
<dbReference type="NCBIfam" id="TIGR01351">
    <property type="entry name" value="adk"/>
    <property type="match status" value="1"/>
</dbReference>
<dbReference type="Proteomes" id="UP000017559">
    <property type="component" value="Unassembled WGS sequence"/>
</dbReference>
<sequence length="350" mass="39796">MQSIRVSRSARVQGIKPRNPSTPRILSVDRVRSISSTAPTLKPQPFFVNTLRAAAQETREHDEARRGNMLRMLVFGKPGAGKGTLSARLVKKYDIVTLSTGDLLRMHIQERTEVGRQAEEIVAQGGLVPDELMLQVVTSKLDHLHNKHWILDGFPRTLPQGELLDAHLKKQGTPLSLVVNIEVPDEIILSRISDRWVHLPSGRVYNMSYNRPKIDGFDDETGEPLTKRPDDNPEIFARRLQKFYSTTSPLIQYYINQAQKRVPSPPHRNPHQHPHQLAFPVKPPHRLLLETLTGKTSDEIWPKLEAAVTRAFPGIKERAESVEQRRRYSLSDALMSETRPSLRALRTTRV</sequence>
<dbReference type="EMBL" id="AWSO01000130">
    <property type="protein sequence ID" value="ESK94551.1"/>
    <property type="molecule type" value="Genomic_DNA"/>
</dbReference>
<accession>V2XNW4</accession>
<feature type="region of interest" description="Disordered" evidence="5">
    <location>
        <begin position="1"/>
        <end position="21"/>
    </location>
</feature>
<keyword evidence="8" id="KW-1185">Reference proteome</keyword>
<dbReference type="HOGENOM" id="CLU_032354_1_1_1"/>
<feature type="domain" description="Adenylate kinase active site lid" evidence="6">
    <location>
        <begin position="195"/>
        <end position="230"/>
    </location>
</feature>
<dbReference type="Pfam" id="PF05191">
    <property type="entry name" value="ADK_lid"/>
    <property type="match status" value="1"/>
</dbReference>
<comment type="caution">
    <text evidence="7">The sequence shown here is derived from an EMBL/GenBank/DDBJ whole genome shotgun (WGS) entry which is preliminary data.</text>
</comment>
<evidence type="ECO:0000256" key="3">
    <source>
        <dbReference type="ARBA" id="ARBA00022777"/>
    </source>
</evidence>